<proteinExistence type="predicted"/>
<comment type="caution">
    <text evidence="1">The sequence shown here is derived from an EMBL/GenBank/DDBJ whole genome shotgun (WGS) entry which is preliminary data.</text>
</comment>
<evidence type="ECO:0000313" key="2">
    <source>
        <dbReference type="Proteomes" id="UP000023152"/>
    </source>
</evidence>
<keyword evidence="2" id="KW-1185">Reference proteome</keyword>
<sequence>MLSFKLFKLYPLIVYLKKKKKKKRSFYETVDRLEDIVNTLMQSEQHKDDCFLQVAKFIVSWEKIAKHVSNATSIEKRYLTQLRKLTQNIWSFLTIKENPCQQEKVAMQSLSVVPESQRTHVYMAKHILHTVIQHMIWYINAHPLGYKSTCKSLFLSKAYWQELIANYSKLEEILSMKEKKQPPVANQNVMTHSVCQTVLSQVLKWFEDGLQQNDKKKMNAKAQRLSLFRWLIDHKKDIYTQTQLLQTQVVDNSHCTIQQKAWALEGIANVVMPFVDLERKTWNFEEYLEYVVNSNHKNPTLSQEDLFAFAQWVTQLYSYLMDKMKVLKLNEILNKK</sequence>
<organism evidence="1 2">
    <name type="scientific">Reticulomyxa filosa</name>
    <dbReference type="NCBI Taxonomy" id="46433"/>
    <lineage>
        <taxon>Eukaryota</taxon>
        <taxon>Sar</taxon>
        <taxon>Rhizaria</taxon>
        <taxon>Retaria</taxon>
        <taxon>Foraminifera</taxon>
        <taxon>Monothalamids</taxon>
        <taxon>Reticulomyxidae</taxon>
        <taxon>Reticulomyxa</taxon>
    </lineage>
</organism>
<dbReference type="EMBL" id="ASPP01006522">
    <property type="protein sequence ID" value="ETO28699.1"/>
    <property type="molecule type" value="Genomic_DNA"/>
</dbReference>
<dbReference type="Proteomes" id="UP000023152">
    <property type="component" value="Unassembled WGS sequence"/>
</dbReference>
<name>X6NSG7_RETFI</name>
<dbReference type="AlphaFoldDB" id="X6NSG7"/>
<reference evidence="1 2" key="1">
    <citation type="journal article" date="2013" name="Curr. Biol.">
        <title>The Genome of the Foraminiferan Reticulomyxa filosa.</title>
        <authorList>
            <person name="Glockner G."/>
            <person name="Hulsmann N."/>
            <person name="Schleicher M."/>
            <person name="Noegel A.A."/>
            <person name="Eichinger L."/>
            <person name="Gallinger C."/>
            <person name="Pawlowski J."/>
            <person name="Sierra R."/>
            <person name="Euteneuer U."/>
            <person name="Pillet L."/>
            <person name="Moustafa A."/>
            <person name="Platzer M."/>
            <person name="Groth M."/>
            <person name="Szafranski K."/>
            <person name="Schliwa M."/>
        </authorList>
    </citation>
    <scope>NUCLEOTIDE SEQUENCE [LARGE SCALE GENOMIC DNA]</scope>
</reference>
<accession>X6NSG7</accession>
<evidence type="ECO:0000313" key="1">
    <source>
        <dbReference type="EMBL" id="ETO28699.1"/>
    </source>
</evidence>
<protein>
    <submittedName>
        <fullName evidence="1">Uncharacterized protein</fullName>
    </submittedName>
</protein>
<gene>
    <name evidence="1" type="ORF">RFI_08426</name>
</gene>